<feature type="region of interest" description="Disordered" evidence="1">
    <location>
        <begin position="1"/>
        <end position="41"/>
    </location>
</feature>
<name>A0ABP9Y0R7_9FUNG</name>
<accession>A0ABP9Y0R7</accession>
<evidence type="ECO:0000313" key="2">
    <source>
        <dbReference type="EMBL" id="GAA5800138.1"/>
    </source>
</evidence>
<keyword evidence="3" id="KW-1185">Reference proteome</keyword>
<reference evidence="2 3" key="1">
    <citation type="submission" date="2024-04" db="EMBL/GenBank/DDBJ databases">
        <title>genome sequences of Mucor flavus KT1a and Helicostylum pulchrum KT1b strains isolation_sourced from the surface of a dry-aged beef.</title>
        <authorList>
            <person name="Toyotome T."/>
            <person name="Hosono M."/>
            <person name="Torimaru M."/>
            <person name="Fukuda K."/>
            <person name="Mikami N."/>
        </authorList>
    </citation>
    <scope>NUCLEOTIDE SEQUENCE [LARGE SCALE GENOMIC DNA]</scope>
    <source>
        <strain evidence="2 3">KT1b</strain>
    </source>
</reference>
<evidence type="ECO:0000256" key="1">
    <source>
        <dbReference type="SAM" id="MobiDB-lite"/>
    </source>
</evidence>
<sequence>MKTTRQQVHENPIERNNNTTNNQTPTTEAEEPVINNQPTEPTLEREFRSALLDIKDNQEKQIQQFDRLISHMSKSDDILKQIVLQLQMMT</sequence>
<proteinExistence type="predicted"/>
<comment type="caution">
    <text evidence="2">The sequence shown here is derived from an EMBL/GenBank/DDBJ whole genome shotgun (WGS) entry which is preliminary data.</text>
</comment>
<gene>
    <name evidence="2" type="ORF">HPULCUR_005563</name>
</gene>
<dbReference type="Proteomes" id="UP001476247">
    <property type="component" value="Unassembled WGS sequence"/>
</dbReference>
<protein>
    <submittedName>
        <fullName evidence="2">Uncharacterized protein</fullName>
    </submittedName>
</protein>
<feature type="compositionally biased region" description="Low complexity" evidence="1">
    <location>
        <begin position="14"/>
        <end position="27"/>
    </location>
</feature>
<organism evidence="2 3">
    <name type="scientific">Helicostylum pulchrum</name>
    <dbReference type="NCBI Taxonomy" id="562976"/>
    <lineage>
        <taxon>Eukaryota</taxon>
        <taxon>Fungi</taxon>
        <taxon>Fungi incertae sedis</taxon>
        <taxon>Mucoromycota</taxon>
        <taxon>Mucoromycotina</taxon>
        <taxon>Mucoromycetes</taxon>
        <taxon>Mucorales</taxon>
        <taxon>Mucorineae</taxon>
        <taxon>Mucoraceae</taxon>
        <taxon>Helicostylum</taxon>
    </lineage>
</organism>
<evidence type="ECO:0000313" key="3">
    <source>
        <dbReference type="Proteomes" id="UP001476247"/>
    </source>
</evidence>
<dbReference type="EMBL" id="BAABUJ010000014">
    <property type="protein sequence ID" value="GAA5800138.1"/>
    <property type="molecule type" value="Genomic_DNA"/>
</dbReference>